<reference evidence="9 10" key="1">
    <citation type="journal article" date="2021" name="Commun. Biol.">
        <title>The genome of Shorea leprosula (Dipterocarpaceae) highlights the ecological relevance of drought in aseasonal tropical rainforests.</title>
        <authorList>
            <person name="Ng K.K.S."/>
            <person name="Kobayashi M.J."/>
            <person name="Fawcett J.A."/>
            <person name="Hatakeyama M."/>
            <person name="Paape T."/>
            <person name="Ng C.H."/>
            <person name="Ang C.C."/>
            <person name="Tnah L.H."/>
            <person name="Lee C.T."/>
            <person name="Nishiyama T."/>
            <person name="Sese J."/>
            <person name="O'Brien M.J."/>
            <person name="Copetti D."/>
            <person name="Mohd Noor M.I."/>
            <person name="Ong R.C."/>
            <person name="Putra M."/>
            <person name="Sireger I.Z."/>
            <person name="Indrioko S."/>
            <person name="Kosugi Y."/>
            <person name="Izuno A."/>
            <person name="Isagi Y."/>
            <person name="Lee S.L."/>
            <person name="Shimizu K.K."/>
        </authorList>
    </citation>
    <scope>NUCLEOTIDE SEQUENCE [LARGE SCALE GENOMIC DNA]</scope>
    <source>
        <strain evidence="9">214</strain>
    </source>
</reference>
<evidence type="ECO:0000256" key="6">
    <source>
        <dbReference type="ARBA" id="ARBA00023170"/>
    </source>
</evidence>
<dbReference type="GO" id="GO:0032877">
    <property type="term" value="P:positive regulation of DNA endoreduplication"/>
    <property type="evidence" value="ECO:0007669"/>
    <property type="project" value="TreeGrafter"/>
</dbReference>
<protein>
    <submittedName>
        <fullName evidence="9">Uncharacterized protein</fullName>
    </submittedName>
</protein>
<dbReference type="GO" id="GO:0009734">
    <property type="term" value="P:auxin-activated signaling pathway"/>
    <property type="evidence" value="ECO:0007669"/>
    <property type="project" value="UniProtKB-KW"/>
</dbReference>
<evidence type="ECO:0000256" key="8">
    <source>
        <dbReference type="ARBA" id="ARBA00023294"/>
    </source>
</evidence>
<dbReference type="InterPro" id="IPR011051">
    <property type="entry name" value="RmlC_Cupin_sf"/>
</dbReference>
<dbReference type="GO" id="GO:0046872">
    <property type="term" value="F:metal ion binding"/>
    <property type="evidence" value="ECO:0007669"/>
    <property type="project" value="UniProtKB-KW"/>
</dbReference>
<dbReference type="GO" id="GO:0005788">
    <property type="term" value="C:endoplasmic reticulum lumen"/>
    <property type="evidence" value="ECO:0007669"/>
    <property type="project" value="UniProtKB-SubCell"/>
</dbReference>
<dbReference type="Pfam" id="PF02041">
    <property type="entry name" value="Auxin_BP"/>
    <property type="match status" value="1"/>
</dbReference>
<dbReference type="GO" id="GO:0051781">
    <property type="term" value="P:positive regulation of cell division"/>
    <property type="evidence" value="ECO:0007669"/>
    <property type="project" value="TreeGrafter"/>
</dbReference>
<dbReference type="SUPFAM" id="SSF51182">
    <property type="entry name" value="RmlC-like cupins"/>
    <property type="match status" value="1"/>
</dbReference>
<evidence type="ECO:0000313" key="9">
    <source>
        <dbReference type="EMBL" id="GKU86668.1"/>
    </source>
</evidence>
<dbReference type="GO" id="GO:0010011">
    <property type="term" value="F:auxin binding"/>
    <property type="evidence" value="ECO:0007669"/>
    <property type="project" value="InterPro"/>
</dbReference>
<dbReference type="InterPro" id="IPR000526">
    <property type="entry name" value="Auxin-bd"/>
</dbReference>
<keyword evidence="6" id="KW-0675">Receptor</keyword>
<comment type="caution">
    <text evidence="9">The sequence shown here is derived from an EMBL/GenBank/DDBJ whole genome shotgun (WGS) entry which is preliminary data.</text>
</comment>
<keyword evidence="5" id="KW-0862">Zinc</keyword>
<dbReference type="PANTHER" id="PTHR37236">
    <property type="entry name" value="AUXIN-BINDING PROTEIN 1"/>
    <property type="match status" value="1"/>
</dbReference>
<dbReference type="EMBL" id="BPVZ01000001">
    <property type="protein sequence ID" value="GKU86668.1"/>
    <property type="molecule type" value="Genomic_DNA"/>
</dbReference>
<evidence type="ECO:0000313" key="10">
    <source>
        <dbReference type="Proteomes" id="UP001054252"/>
    </source>
</evidence>
<keyword evidence="3" id="KW-0732">Signal</keyword>
<organism evidence="9 10">
    <name type="scientific">Rubroshorea leprosula</name>
    <dbReference type="NCBI Taxonomy" id="152421"/>
    <lineage>
        <taxon>Eukaryota</taxon>
        <taxon>Viridiplantae</taxon>
        <taxon>Streptophyta</taxon>
        <taxon>Embryophyta</taxon>
        <taxon>Tracheophyta</taxon>
        <taxon>Spermatophyta</taxon>
        <taxon>Magnoliopsida</taxon>
        <taxon>eudicotyledons</taxon>
        <taxon>Gunneridae</taxon>
        <taxon>Pentapetalae</taxon>
        <taxon>rosids</taxon>
        <taxon>malvids</taxon>
        <taxon>Malvales</taxon>
        <taxon>Dipterocarpaceae</taxon>
        <taxon>Rubroshorea</taxon>
    </lineage>
</organism>
<keyword evidence="4" id="KW-0256">Endoplasmic reticulum</keyword>
<evidence type="ECO:0000256" key="5">
    <source>
        <dbReference type="ARBA" id="ARBA00022833"/>
    </source>
</evidence>
<accession>A0AAV5HLP6</accession>
<dbReference type="Proteomes" id="UP001054252">
    <property type="component" value="Unassembled WGS sequence"/>
</dbReference>
<sequence length="103" mass="12127">MESTLESQKSTLSLQIAHFISLSMTLTRILKARIPGLFRTILIKLVWNTNEYEDLQVLVIISRPPVKVFIYEDWFMPHTAAKLKFPYYWDEQCLQPAPQKDEL</sequence>
<evidence type="ECO:0000256" key="3">
    <source>
        <dbReference type="ARBA" id="ARBA00022729"/>
    </source>
</evidence>
<comment type="subcellular location">
    <subcellularLocation>
        <location evidence="1">Endoplasmic reticulum lumen</location>
    </subcellularLocation>
</comment>
<dbReference type="GO" id="GO:0009826">
    <property type="term" value="P:unidimensional cell growth"/>
    <property type="evidence" value="ECO:0007669"/>
    <property type="project" value="TreeGrafter"/>
</dbReference>
<proteinExistence type="predicted"/>
<gene>
    <name evidence="9" type="ORF">SLEP1_g1162</name>
</gene>
<evidence type="ECO:0000256" key="7">
    <source>
        <dbReference type="ARBA" id="ARBA00023180"/>
    </source>
</evidence>
<name>A0AAV5HLP6_9ROSI</name>
<dbReference type="PRINTS" id="PR00655">
    <property type="entry name" value="AUXINBINDNGP"/>
</dbReference>
<keyword evidence="8" id="KW-0927">Auxin signaling pathway</keyword>
<evidence type="ECO:0000256" key="4">
    <source>
        <dbReference type="ARBA" id="ARBA00022824"/>
    </source>
</evidence>
<dbReference type="AlphaFoldDB" id="A0AAV5HLP6"/>
<keyword evidence="7" id="KW-0325">Glycoprotein</keyword>
<evidence type="ECO:0000256" key="2">
    <source>
        <dbReference type="ARBA" id="ARBA00022723"/>
    </source>
</evidence>
<evidence type="ECO:0000256" key="1">
    <source>
        <dbReference type="ARBA" id="ARBA00004319"/>
    </source>
</evidence>
<keyword evidence="2" id="KW-0479">Metal-binding</keyword>
<dbReference type="PANTHER" id="PTHR37236:SF1">
    <property type="entry name" value="AUXIN-BINDING PROTEIN 1"/>
    <property type="match status" value="1"/>
</dbReference>
<dbReference type="InterPro" id="IPR014710">
    <property type="entry name" value="RmlC-like_jellyroll"/>
</dbReference>
<dbReference type="GO" id="GO:0000911">
    <property type="term" value="P:cytokinesis by cell plate formation"/>
    <property type="evidence" value="ECO:0007669"/>
    <property type="project" value="TreeGrafter"/>
</dbReference>
<dbReference type="Gene3D" id="2.60.120.10">
    <property type="entry name" value="Jelly Rolls"/>
    <property type="match status" value="1"/>
</dbReference>
<dbReference type="GO" id="GO:0045793">
    <property type="term" value="P:positive regulation of cell size"/>
    <property type="evidence" value="ECO:0007669"/>
    <property type="project" value="TreeGrafter"/>
</dbReference>
<keyword evidence="10" id="KW-1185">Reference proteome</keyword>